<feature type="domain" description="Alpha-L-rhamnosidase concanavalin-like" evidence="4">
    <location>
        <begin position="320"/>
        <end position="420"/>
    </location>
</feature>
<dbReference type="InterPro" id="IPR013783">
    <property type="entry name" value="Ig-like_fold"/>
</dbReference>
<dbReference type="InterPro" id="IPR016007">
    <property type="entry name" value="Alpha_rhamnosid"/>
</dbReference>
<accession>S0DG00</accession>
<dbReference type="Gene3D" id="2.60.120.260">
    <property type="entry name" value="Galactose-binding domain-like"/>
    <property type="match status" value="2"/>
</dbReference>
<evidence type="ECO:0000256" key="3">
    <source>
        <dbReference type="ARBA" id="ARBA00022801"/>
    </source>
</evidence>
<evidence type="ECO:0000259" key="5">
    <source>
        <dbReference type="Pfam" id="PF08531"/>
    </source>
</evidence>
<keyword evidence="3 8" id="KW-0378">Hydrolase</keyword>
<gene>
    <name evidence="8" type="ORF">BN138_973</name>
</gene>
<dbReference type="InterPro" id="IPR008928">
    <property type="entry name" value="6-hairpin_glycosidase_sf"/>
</dbReference>
<dbReference type="InterPro" id="IPR012341">
    <property type="entry name" value="6hp_glycosidase-like_sf"/>
</dbReference>
<feature type="domain" description="Alpha-L-rhamnosidase C-terminal" evidence="7">
    <location>
        <begin position="780"/>
        <end position="853"/>
    </location>
</feature>
<dbReference type="GO" id="GO:0005975">
    <property type="term" value="P:carbohydrate metabolic process"/>
    <property type="evidence" value="ECO:0007669"/>
    <property type="project" value="InterPro"/>
</dbReference>
<reference evidence="8" key="2">
    <citation type="journal article" date="2013" name="Biotechnol. Biofuels">
        <title>Mining for hemicellulases in the fungus-growing termite Pseudacanthotermes militaris using functional metagenomics.</title>
        <authorList>
            <person name="Bastien G."/>
            <person name="Arnal G."/>
            <person name="Bozonnet S."/>
            <person name="Laguerre S."/>
            <person name="Ferreira F."/>
            <person name="Faure R."/>
            <person name="Henrissat B."/>
            <person name="Lefevre F."/>
            <person name="Robe P."/>
            <person name="Bouchez O."/>
            <person name="Noirot C."/>
            <person name="Dumon C."/>
            <person name="O'Donohue M."/>
        </authorList>
    </citation>
    <scope>NUCLEOTIDE SEQUENCE</scope>
</reference>
<dbReference type="Pfam" id="PF17389">
    <property type="entry name" value="Bac_rhamnosid6H"/>
    <property type="match status" value="1"/>
</dbReference>
<dbReference type="Pfam" id="PF05592">
    <property type="entry name" value="Bac_rhamnosid"/>
    <property type="match status" value="1"/>
</dbReference>
<evidence type="ECO:0000313" key="8">
    <source>
        <dbReference type="EMBL" id="CCO21785.1"/>
    </source>
</evidence>
<dbReference type="EC" id="3.2.1.40" evidence="2"/>
<evidence type="ECO:0000259" key="7">
    <source>
        <dbReference type="Pfam" id="PF17390"/>
    </source>
</evidence>
<dbReference type="InterPro" id="IPR035396">
    <property type="entry name" value="Bac_rhamnosid6H"/>
</dbReference>
<feature type="domain" description="Bacterial alpha-L-rhamnosidase N-terminal" evidence="5">
    <location>
        <begin position="143"/>
        <end position="311"/>
    </location>
</feature>
<organism evidence="8">
    <name type="scientific">termite gut metagenome</name>
    <dbReference type="NCBI Taxonomy" id="433724"/>
    <lineage>
        <taxon>unclassified sequences</taxon>
        <taxon>metagenomes</taxon>
        <taxon>organismal metagenomes</taxon>
    </lineage>
</organism>
<evidence type="ECO:0000256" key="2">
    <source>
        <dbReference type="ARBA" id="ARBA00012652"/>
    </source>
</evidence>
<reference evidence="8" key="1">
    <citation type="submission" date="2012-10" db="EMBL/GenBank/DDBJ databases">
        <authorList>
            <person name="Sandrine L."/>
        </authorList>
    </citation>
    <scope>NUCLEOTIDE SEQUENCE</scope>
</reference>
<dbReference type="Gene3D" id="2.60.420.10">
    <property type="entry name" value="Maltose phosphorylase, domain 3"/>
    <property type="match status" value="1"/>
</dbReference>
<dbReference type="Pfam" id="PF25788">
    <property type="entry name" value="Ig_Rha78A_N"/>
    <property type="match status" value="1"/>
</dbReference>
<dbReference type="Pfam" id="PF17390">
    <property type="entry name" value="Bac_rhamnosid_C"/>
    <property type="match status" value="1"/>
</dbReference>
<dbReference type="Gene3D" id="1.50.10.10">
    <property type="match status" value="1"/>
</dbReference>
<protein>
    <recommendedName>
        <fullName evidence="2">alpha-L-rhamnosidase</fullName>
        <ecNumber evidence="2">3.2.1.40</ecNumber>
    </recommendedName>
</protein>
<dbReference type="Pfam" id="PF08531">
    <property type="entry name" value="Bac_rhamnosid_N"/>
    <property type="match status" value="1"/>
</dbReference>
<dbReference type="PIRSF" id="PIRSF010631">
    <property type="entry name" value="A-rhamnsds"/>
    <property type="match status" value="1"/>
</dbReference>
<dbReference type="InterPro" id="IPR008902">
    <property type="entry name" value="Rhamnosid_concanavalin"/>
</dbReference>
<feature type="domain" description="Alpha-L-rhamnosidase six-hairpin glycosidase" evidence="6">
    <location>
        <begin position="426"/>
        <end position="776"/>
    </location>
</feature>
<dbReference type="InterPro" id="IPR035398">
    <property type="entry name" value="Bac_rhamnosid_C"/>
</dbReference>
<dbReference type="PANTHER" id="PTHR33307:SF6">
    <property type="entry name" value="ALPHA-RHAMNOSIDASE (EUROFUNG)-RELATED"/>
    <property type="match status" value="1"/>
</dbReference>
<dbReference type="GO" id="GO:0030596">
    <property type="term" value="F:alpha-L-rhamnosidase activity"/>
    <property type="evidence" value="ECO:0007669"/>
    <property type="project" value="UniProtKB-EC"/>
</dbReference>
<dbReference type="PANTHER" id="PTHR33307">
    <property type="entry name" value="ALPHA-RHAMNOSIDASE (EUROFUNG)"/>
    <property type="match status" value="1"/>
</dbReference>
<dbReference type="Gene3D" id="2.60.40.10">
    <property type="entry name" value="Immunoglobulins"/>
    <property type="match status" value="1"/>
</dbReference>
<dbReference type="EMBL" id="HF548330">
    <property type="protein sequence ID" value="CCO21785.1"/>
    <property type="molecule type" value="Genomic_DNA"/>
</dbReference>
<dbReference type="AlphaFoldDB" id="S0DG00"/>
<dbReference type="SUPFAM" id="SSF48208">
    <property type="entry name" value="Six-hairpin glycosidases"/>
    <property type="match status" value="1"/>
</dbReference>
<dbReference type="InterPro" id="IPR013737">
    <property type="entry name" value="Bac_rhamnosid_N"/>
</dbReference>
<evidence type="ECO:0000259" key="4">
    <source>
        <dbReference type="Pfam" id="PF05592"/>
    </source>
</evidence>
<evidence type="ECO:0000259" key="6">
    <source>
        <dbReference type="Pfam" id="PF17389"/>
    </source>
</evidence>
<comment type="catalytic activity">
    <reaction evidence="1">
        <text>Hydrolysis of terminal non-reducing alpha-L-rhamnose residues in alpha-L-rhamnosides.</text>
        <dbReference type="EC" id="3.2.1.40"/>
    </reaction>
</comment>
<proteinExistence type="predicted"/>
<sequence>MTQVTGLKVNYLEHPLGIESISRVGWQLQADRRGVYQKTYRLQIGEGDFTAPLYDSGVVESDDSVQVTVPQGLPLRPVSKYLIRVQVTTADGETTPWHESWFVTALPSGRDWRAKFITAESETDKNKARASYLKGTVEVAAPVKAAYLLSTALGVYHACLNGQKVGEDQMAPGWTSYNSHLLYQMHEVTALLKPGKNVLTGFVNAGWYKGKMGFVGLWNHYGDRAAFACELHLEYADGTRQVLRTDESWLGAWGPALCSDIYDGETWDARQELADWALPECAEGVWRPVGAVPFDTSALTAQPGCRVRVHERLPVRQLLTTPEGDTVLDFGQNLTGWVEFTVRGKPGDEARLRCFEVLDAAGNVYLDNLRSAKQTLTYFCKDGAPATYRPYFTFQGFRYIKIEAWPGRVKAEDFTACVVHSDMPPTGSFTCSNPLLNQLQHNILWGMKGNFLDIPTDCPQRDERLGWTGDAQIFCRTASFLMDTDTFFSKWLVDLAADQTAEGGVPHVVPDILIGKSGGDRLMKDGDHGAAAWGDAAVIVPWTLYQVYGDTDVLRRQYASMKAWIGFMRAHAVDDVWNYKLQFGDWVALDAEEGSYFGATPNDLTCTAYYAWSTGLFARIARVLGNEADAAEYGALHERIVASYRRHFFGADGHLAAQTQTAQIVTLTFGLCPEAYRQNVVDDLLRLLAKEDGHLVTGFVGTPYFCFALSQNGHAKEAWELLLKEDYPSWLYQVKQGATTIWEHWDGLKPDGTMWSADMNSFNHYAYGAVGDWLYRVAAGIDTNEDAPGYKRSRIAPHPGGGLTEAKAELVSVYGPIRSHWQVAGDGTVTLRAEVPPNTTATLCLPGATRVLEADGLAFADGDEGPAAEAGSGRYTVRYAL</sequence>
<evidence type="ECO:0000256" key="1">
    <source>
        <dbReference type="ARBA" id="ARBA00001445"/>
    </source>
</evidence>
<name>S0DG00_9ZZZZ</name>